<evidence type="ECO:0000256" key="3">
    <source>
        <dbReference type="SAM" id="Phobius"/>
    </source>
</evidence>
<dbReference type="InterPro" id="IPR004089">
    <property type="entry name" value="MCPsignal_dom"/>
</dbReference>
<dbReference type="InterPro" id="IPR051310">
    <property type="entry name" value="MCP_chemotaxis"/>
</dbReference>
<comment type="caution">
    <text evidence="6">The sequence shown here is derived from an EMBL/GenBank/DDBJ whole genome shotgun (WGS) entry which is preliminary data.</text>
</comment>
<proteinExistence type="inferred from homology"/>
<dbReference type="PANTHER" id="PTHR43531:SF11">
    <property type="entry name" value="METHYL-ACCEPTING CHEMOTAXIS PROTEIN 3"/>
    <property type="match status" value="1"/>
</dbReference>
<keyword evidence="3" id="KW-0472">Membrane</keyword>
<protein>
    <submittedName>
        <fullName evidence="6">Methyl-accepting chemotaxis protein III</fullName>
    </submittedName>
</protein>
<dbReference type="Pfam" id="PF00015">
    <property type="entry name" value="MCPsignal"/>
    <property type="match status" value="1"/>
</dbReference>
<evidence type="ECO:0000256" key="1">
    <source>
        <dbReference type="ARBA" id="ARBA00022500"/>
    </source>
</evidence>
<dbReference type="GO" id="GO:0004888">
    <property type="term" value="F:transmembrane signaling receptor activity"/>
    <property type="evidence" value="ECO:0007669"/>
    <property type="project" value="InterPro"/>
</dbReference>
<keyword evidence="3" id="KW-0812">Transmembrane</keyword>
<keyword evidence="3" id="KW-1133">Transmembrane helix</keyword>
<organism evidence="6">
    <name type="scientific">mine drainage metagenome</name>
    <dbReference type="NCBI Taxonomy" id="410659"/>
    <lineage>
        <taxon>unclassified sequences</taxon>
        <taxon>metagenomes</taxon>
        <taxon>ecological metagenomes</taxon>
    </lineage>
</organism>
<dbReference type="SMART" id="SM00304">
    <property type="entry name" value="HAMP"/>
    <property type="match status" value="1"/>
</dbReference>
<sequence>MSLHATRSVFRHLRIGLRLSMTIVGAAAIILVLGAVTYHGVGAMKRATDLATRQAWPAVRSIYDVQAGIDRATGDLNSALTSADAAGRDAATHALRADLGAMRSSLTELQQVVHQPQAQSAVAAALQQLDRLDHGVDACLAALSGGGDAFSARRTQVLPVAAALRTTLTAMRESIVQEFSTASNAADAAYTSTIVSSLIASLAGIGLAVVIGVLITRSITQPLARAVHVAQRVAEGDLSVGVEDSYNDESGQLLQAMRAMVERLVGSLAQIRTAVDAILAASRQVASASGQLSQGSSQQAAAIEQTSATLEQSSASVKHNAMRAQQTAELAQQASSQADQGGRAVQQTVADMQAIAERVSVVDDMAYQTNMLALNAAIEAARAGEHGKGFAVVAAEVRKLAEKSQAAAREIGELAASTVRQAEAAGALLGEMVPAIAKTSDLVQEIHAAASEQSTGMQQINQAVAQLSSTTQHNAAASEQLAATADAMTAQARQLQQGVAAFKPEA</sequence>
<dbReference type="GO" id="GO:0005886">
    <property type="term" value="C:plasma membrane"/>
    <property type="evidence" value="ECO:0007669"/>
    <property type="project" value="TreeGrafter"/>
</dbReference>
<reference evidence="6" key="1">
    <citation type="submission" date="2016-10" db="EMBL/GenBank/DDBJ databases">
        <title>Sequence of Gallionella enrichment culture.</title>
        <authorList>
            <person name="Poehlein A."/>
            <person name="Muehling M."/>
            <person name="Daniel R."/>
        </authorList>
    </citation>
    <scope>NUCLEOTIDE SEQUENCE</scope>
</reference>
<comment type="similarity">
    <text evidence="2">Belongs to the methyl-accepting chemotaxis (MCP) protein family.</text>
</comment>
<dbReference type="InterPro" id="IPR004090">
    <property type="entry name" value="Chemotax_Me-accpt_rcpt"/>
</dbReference>
<feature type="transmembrane region" description="Helical" evidence="3">
    <location>
        <begin position="194"/>
        <end position="215"/>
    </location>
</feature>
<dbReference type="FunFam" id="1.10.287.950:FF:000001">
    <property type="entry name" value="Methyl-accepting chemotaxis sensory transducer"/>
    <property type="match status" value="1"/>
</dbReference>
<gene>
    <name evidence="6" type="primary">trg_10</name>
    <name evidence="6" type="ORF">GALL_346630</name>
</gene>
<evidence type="ECO:0000256" key="2">
    <source>
        <dbReference type="ARBA" id="ARBA00029447"/>
    </source>
</evidence>
<dbReference type="PANTHER" id="PTHR43531">
    <property type="entry name" value="PROTEIN ICFG"/>
    <property type="match status" value="1"/>
</dbReference>
<dbReference type="PROSITE" id="PS50111">
    <property type="entry name" value="CHEMOTAXIS_TRANSDUC_2"/>
    <property type="match status" value="1"/>
</dbReference>
<dbReference type="EMBL" id="MLJW01000694">
    <property type="protein sequence ID" value="OIQ83538.1"/>
    <property type="molecule type" value="Genomic_DNA"/>
</dbReference>
<evidence type="ECO:0000259" key="4">
    <source>
        <dbReference type="PROSITE" id="PS50111"/>
    </source>
</evidence>
<dbReference type="AlphaFoldDB" id="A0A1J5QJS3"/>
<name>A0A1J5QJS3_9ZZZZ</name>
<dbReference type="PRINTS" id="PR00260">
    <property type="entry name" value="CHEMTRNSDUCR"/>
</dbReference>
<evidence type="ECO:0000313" key="6">
    <source>
        <dbReference type="EMBL" id="OIQ83538.1"/>
    </source>
</evidence>
<dbReference type="Pfam" id="PF00672">
    <property type="entry name" value="HAMP"/>
    <property type="match status" value="1"/>
</dbReference>
<keyword evidence="1" id="KW-0145">Chemotaxis</keyword>
<dbReference type="InterPro" id="IPR003660">
    <property type="entry name" value="HAMP_dom"/>
</dbReference>
<feature type="domain" description="Methyl-accepting transducer" evidence="4">
    <location>
        <begin position="274"/>
        <end position="489"/>
    </location>
</feature>
<accession>A0A1J5QJS3</accession>
<dbReference type="GO" id="GO:0006935">
    <property type="term" value="P:chemotaxis"/>
    <property type="evidence" value="ECO:0007669"/>
    <property type="project" value="UniProtKB-KW"/>
</dbReference>
<dbReference type="Gene3D" id="1.10.287.950">
    <property type="entry name" value="Methyl-accepting chemotaxis protein"/>
    <property type="match status" value="1"/>
</dbReference>
<dbReference type="SUPFAM" id="SSF58104">
    <property type="entry name" value="Methyl-accepting chemotaxis protein (MCP) signaling domain"/>
    <property type="match status" value="1"/>
</dbReference>
<dbReference type="SMART" id="SM00283">
    <property type="entry name" value="MA"/>
    <property type="match status" value="1"/>
</dbReference>
<dbReference type="CDD" id="cd06225">
    <property type="entry name" value="HAMP"/>
    <property type="match status" value="1"/>
</dbReference>
<feature type="transmembrane region" description="Helical" evidence="3">
    <location>
        <begin position="21"/>
        <end position="41"/>
    </location>
</feature>
<dbReference type="PROSITE" id="PS50885">
    <property type="entry name" value="HAMP"/>
    <property type="match status" value="1"/>
</dbReference>
<dbReference type="GO" id="GO:0007165">
    <property type="term" value="P:signal transduction"/>
    <property type="evidence" value="ECO:0007669"/>
    <property type="project" value="InterPro"/>
</dbReference>
<evidence type="ECO:0000259" key="5">
    <source>
        <dbReference type="PROSITE" id="PS50885"/>
    </source>
</evidence>
<feature type="domain" description="HAMP" evidence="5">
    <location>
        <begin position="217"/>
        <end position="269"/>
    </location>
</feature>